<dbReference type="NCBIfam" id="TIGR01297">
    <property type="entry name" value="CDF"/>
    <property type="match status" value="1"/>
</dbReference>
<evidence type="ECO:0000313" key="12">
    <source>
        <dbReference type="EMBL" id="VBB83954.1"/>
    </source>
</evidence>
<dbReference type="PANTHER" id="PTHR45820:SF5">
    <property type="entry name" value="DIFFUSION FACILITATOR FAMILY METAL ION TRANSPORTER, PUTATIVE-RELATED"/>
    <property type="match status" value="1"/>
</dbReference>
<keyword evidence="5" id="KW-0862">Zinc</keyword>
<dbReference type="Proteomes" id="UP000280685">
    <property type="component" value="Chromosome 6"/>
</dbReference>
<evidence type="ECO:0000256" key="3">
    <source>
        <dbReference type="ARBA" id="ARBA00022448"/>
    </source>
</evidence>
<feature type="region of interest" description="Disordered" evidence="8">
    <location>
        <begin position="159"/>
        <end position="207"/>
    </location>
</feature>
<accession>A0ABY6SGC1</accession>
<dbReference type="SUPFAM" id="SSF160240">
    <property type="entry name" value="Cation efflux protein cytoplasmic domain-like"/>
    <property type="match status" value="1"/>
</dbReference>
<name>A0ABY6SGC1_PODCO</name>
<evidence type="ECO:0000256" key="8">
    <source>
        <dbReference type="SAM" id="MobiDB-lite"/>
    </source>
</evidence>
<evidence type="ECO:0000256" key="6">
    <source>
        <dbReference type="ARBA" id="ARBA00022989"/>
    </source>
</evidence>
<gene>
    <name evidence="12" type="ORF">PODCO_602810</name>
</gene>
<evidence type="ECO:0000259" key="11">
    <source>
        <dbReference type="Pfam" id="PF16916"/>
    </source>
</evidence>
<evidence type="ECO:0000256" key="4">
    <source>
        <dbReference type="ARBA" id="ARBA00022692"/>
    </source>
</evidence>
<dbReference type="InterPro" id="IPR027469">
    <property type="entry name" value="Cation_efflux_TMD_sf"/>
</dbReference>
<feature type="transmembrane region" description="Helical" evidence="9">
    <location>
        <begin position="278"/>
        <end position="298"/>
    </location>
</feature>
<evidence type="ECO:0000256" key="9">
    <source>
        <dbReference type="SAM" id="Phobius"/>
    </source>
</evidence>
<evidence type="ECO:0000313" key="13">
    <source>
        <dbReference type="Proteomes" id="UP000280685"/>
    </source>
</evidence>
<dbReference type="PANTHER" id="PTHR45820">
    <property type="entry name" value="FI23527P1"/>
    <property type="match status" value="1"/>
</dbReference>
<evidence type="ECO:0000256" key="7">
    <source>
        <dbReference type="ARBA" id="ARBA00023136"/>
    </source>
</evidence>
<comment type="subcellular location">
    <subcellularLocation>
        <location evidence="1">Membrane</location>
        <topology evidence="1">Multi-pass membrane protein</topology>
    </subcellularLocation>
</comment>
<dbReference type="Pfam" id="PF01545">
    <property type="entry name" value="Cation_efflux"/>
    <property type="match status" value="1"/>
</dbReference>
<dbReference type="SUPFAM" id="SSF161111">
    <property type="entry name" value="Cation efflux protein transmembrane domain-like"/>
    <property type="match status" value="1"/>
</dbReference>
<sequence>MATRKLSKRTRVSIIIAISTAFFVFAFKTSSLALYADAIHYVCIDLRVFAEESCIDRLLTRNLQLNDLLGYVVTLVAIVVSERSGSPQELSFGWQRSTLLGAFFNGSFLFALALSILFQSIERFIKMEKVEEPKLVLIVGGVGLALNLVSFAFLHEHNHGHGHGHSHSHGHGHGHGHGHEHSKQTDEVPRGDHHHRHELTSPCKKGGDAELLKNGGTTTSSATVLNLPSPKASCVDIEADGTTSPIGATDSHSEHRHIVHIGKAPLGDLNMLAAKFHVLGDIAGNLGVMIAAAIIQYVRPDTTNEFDPKYYADPAISLGIAALIFCTAIPILRESGTILLQSAPAGVILVDIKHDIMKIPGVLAVHELHVWRLNEEKSIASAHVVVSDPDMAKFMDRAKTISECLHAYGIHSISCGGGMCEKLACCSVSVSSDGGA</sequence>
<keyword evidence="13" id="KW-1185">Reference proteome</keyword>
<dbReference type="InterPro" id="IPR027470">
    <property type="entry name" value="Cation_efflux_CTD"/>
</dbReference>
<dbReference type="Gene3D" id="1.20.1510.10">
    <property type="entry name" value="Cation efflux protein transmembrane domain"/>
    <property type="match status" value="1"/>
</dbReference>
<feature type="compositionally biased region" description="Basic residues" evidence="8">
    <location>
        <begin position="160"/>
        <end position="176"/>
    </location>
</feature>
<feature type="domain" description="Cation efflux protein transmembrane" evidence="10">
    <location>
        <begin position="65"/>
        <end position="340"/>
    </location>
</feature>
<comment type="similarity">
    <text evidence="2">Belongs to the cation diffusion facilitator (CDF) transporter (TC 2.A.4) family. SLC30A subfamily.</text>
</comment>
<keyword evidence="6 9" id="KW-1133">Transmembrane helix</keyword>
<keyword evidence="3" id="KW-0813">Transport</keyword>
<proteinExistence type="inferred from homology"/>
<feature type="transmembrane region" description="Helical" evidence="9">
    <location>
        <begin position="310"/>
        <end position="332"/>
    </location>
</feature>
<dbReference type="Pfam" id="PF16916">
    <property type="entry name" value="ZT_dimer"/>
    <property type="match status" value="1"/>
</dbReference>
<dbReference type="InterPro" id="IPR002524">
    <property type="entry name" value="Cation_efflux"/>
</dbReference>
<feature type="transmembrane region" description="Helical" evidence="9">
    <location>
        <begin position="133"/>
        <end position="154"/>
    </location>
</feature>
<dbReference type="InterPro" id="IPR036837">
    <property type="entry name" value="Cation_efflux_CTD_sf"/>
</dbReference>
<feature type="transmembrane region" description="Helical" evidence="9">
    <location>
        <begin position="12"/>
        <end position="36"/>
    </location>
</feature>
<dbReference type="EMBL" id="LR026969">
    <property type="protein sequence ID" value="VBB83954.1"/>
    <property type="molecule type" value="Genomic_DNA"/>
</dbReference>
<keyword evidence="4 9" id="KW-0812">Transmembrane</keyword>
<evidence type="ECO:0000256" key="1">
    <source>
        <dbReference type="ARBA" id="ARBA00004141"/>
    </source>
</evidence>
<organism evidence="12 13">
    <name type="scientific">Podospora comata</name>
    <dbReference type="NCBI Taxonomy" id="48703"/>
    <lineage>
        <taxon>Eukaryota</taxon>
        <taxon>Fungi</taxon>
        <taxon>Dikarya</taxon>
        <taxon>Ascomycota</taxon>
        <taxon>Pezizomycotina</taxon>
        <taxon>Sordariomycetes</taxon>
        <taxon>Sordariomycetidae</taxon>
        <taxon>Sordariales</taxon>
        <taxon>Podosporaceae</taxon>
        <taxon>Podospora</taxon>
    </lineage>
</organism>
<evidence type="ECO:0000256" key="5">
    <source>
        <dbReference type="ARBA" id="ARBA00022833"/>
    </source>
</evidence>
<evidence type="ECO:0000259" key="10">
    <source>
        <dbReference type="Pfam" id="PF01545"/>
    </source>
</evidence>
<feature type="transmembrane region" description="Helical" evidence="9">
    <location>
        <begin position="98"/>
        <end position="121"/>
    </location>
</feature>
<feature type="domain" description="Cation efflux protein cytoplasmic" evidence="11">
    <location>
        <begin position="348"/>
        <end position="404"/>
    </location>
</feature>
<keyword evidence="7 9" id="KW-0472">Membrane</keyword>
<feature type="compositionally biased region" description="Basic and acidic residues" evidence="8">
    <location>
        <begin position="177"/>
        <end position="191"/>
    </location>
</feature>
<protein>
    <submittedName>
        <fullName evidence="12">Inorganic ion transporter</fullName>
    </submittedName>
</protein>
<evidence type="ECO:0000256" key="2">
    <source>
        <dbReference type="ARBA" id="ARBA00008873"/>
    </source>
</evidence>
<dbReference type="InterPro" id="IPR058533">
    <property type="entry name" value="Cation_efflux_TM"/>
</dbReference>
<reference evidence="12" key="1">
    <citation type="submission" date="2018-02" db="EMBL/GenBank/DDBJ databases">
        <authorList>
            <person name="Silar P."/>
        </authorList>
    </citation>
    <scope>NUCLEOTIDE SEQUENCE [LARGE SCALE GENOMIC DNA]</scope>
    <source>
        <strain evidence="12">T</strain>
    </source>
</reference>